<feature type="compositionally biased region" description="Polar residues" evidence="5">
    <location>
        <begin position="68"/>
        <end position="78"/>
    </location>
</feature>
<keyword evidence="4 6" id="KW-0472">Membrane</keyword>
<feature type="transmembrane region" description="Helical" evidence="6">
    <location>
        <begin position="92"/>
        <end position="113"/>
    </location>
</feature>
<dbReference type="PANTHER" id="PTHR10924">
    <property type="entry name" value="MAJOR FACILITATOR SUPERFAMILY PROTEIN-RELATED"/>
    <property type="match status" value="1"/>
</dbReference>
<dbReference type="InterPro" id="IPR049680">
    <property type="entry name" value="FLVCR1-2_SLC49-like"/>
</dbReference>
<feature type="transmembrane region" description="Helical" evidence="6">
    <location>
        <begin position="435"/>
        <end position="454"/>
    </location>
</feature>
<keyword evidence="2 6" id="KW-0812">Transmembrane</keyword>
<keyword evidence="3 6" id="KW-1133">Transmembrane helix</keyword>
<dbReference type="Pfam" id="PF07690">
    <property type="entry name" value="MFS_1"/>
    <property type="match status" value="1"/>
</dbReference>
<evidence type="ECO:0000256" key="6">
    <source>
        <dbReference type="SAM" id="Phobius"/>
    </source>
</evidence>
<evidence type="ECO:0000313" key="7">
    <source>
        <dbReference type="EMBL" id="KAG2225448.1"/>
    </source>
</evidence>
<comment type="subcellular location">
    <subcellularLocation>
        <location evidence="1">Membrane</location>
        <topology evidence="1">Multi-pass membrane protein</topology>
    </subcellularLocation>
</comment>
<dbReference type="InterPro" id="IPR011701">
    <property type="entry name" value="MFS"/>
</dbReference>
<feature type="transmembrane region" description="Helical" evidence="6">
    <location>
        <begin position="342"/>
        <end position="362"/>
    </location>
</feature>
<dbReference type="AlphaFoldDB" id="A0A8H7SCD0"/>
<evidence type="ECO:0000256" key="1">
    <source>
        <dbReference type="ARBA" id="ARBA00004141"/>
    </source>
</evidence>
<dbReference type="Proteomes" id="UP000646827">
    <property type="component" value="Unassembled WGS sequence"/>
</dbReference>
<evidence type="ECO:0000256" key="3">
    <source>
        <dbReference type="ARBA" id="ARBA00022989"/>
    </source>
</evidence>
<feature type="transmembrane region" description="Helical" evidence="6">
    <location>
        <begin position="305"/>
        <end position="330"/>
    </location>
</feature>
<proteinExistence type="predicted"/>
<accession>A0A8H7SCD0</accession>
<feature type="region of interest" description="Disordered" evidence="5">
    <location>
        <begin position="52"/>
        <end position="78"/>
    </location>
</feature>
<dbReference type="EMBL" id="JAEPRB010000028">
    <property type="protein sequence ID" value="KAG2225448.1"/>
    <property type="molecule type" value="Genomic_DNA"/>
</dbReference>
<feature type="transmembrane region" description="Helical" evidence="6">
    <location>
        <begin position="133"/>
        <end position="153"/>
    </location>
</feature>
<feature type="transmembrane region" description="Helical" evidence="6">
    <location>
        <begin position="369"/>
        <end position="388"/>
    </location>
</feature>
<dbReference type="Gene3D" id="1.20.1250.20">
    <property type="entry name" value="MFS general substrate transporter like domains"/>
    <property type="match status" value="2"/>
</dbReference>
<sequence>MSKNLLNGLKLDRLSIIDEKPPPEDSSEKTEITTIHSYSHIQDQRQHIQNNTKITTDGTSRSTDSGSNVLTNEKSYNKNNNDKTVAGTHWNAWFVTACVMIVNAACAIMWTTMSSAPVSTMEWMQVDLTKLNWLSNVAAISNATFSLVAAYAYERFGIKTCLVGSAFINCIGCWVRCIAIMVAPEKRYTLILLGQGIASIGGPFVYNIAPKLVSVWFAPKDRIIANTLISLSIGMLISPLLMPRLANGANQVPFTLIVVAIISTACAIPIIFTPSKPKSSPSMSAVANRMTIWEGVKTLSKSFQFWTICILTAINGGMYFTMSVVVIEAATPFGYSEQQSGIAASLLMLGGFISGGMIGYWIGKTQQHLLIIKLLTPMVCGTYTMVIFEVVPNAYGVLLCLCFMIGFFAMGLFPVQLEYAMEISFPVPESVSSNIIWSMSTVFLLIFTVLMDALRAGPDATPPNNMTMSMVAAAIIMCVGSIPCIWLKGDMKRMAVDQEAIIFQ</sequence>
<evidence type="ECO:0008006" key="9">
    <source>
        <dbReference type="Google" id="ProtNLM"/>
    </source>
</evidence>
<dbReference type="OrthoDB" id="422206at2759"/>
<feature type="transmembrane region" description="Helical" evidence="6">
    <location>
        <begin position="188"/>
        <end position="209"/>
    </location>
</feature>
<evidence type="ECO:0000256" key="5">
    <source>
        <dbReference type="SAM" id="MobiDB-lite"/>
    </source>
</evidence>
<keyword evidence="8" id="KW-1185">Reference proteome</keyword>
<dbReference type="GO" id="GO:0016020">
    <property type="term" value="C:membrane"/>
    <property type="evidence" value="ECO:0007669"/>
    <property type="project" value="UniProtKB-SubCell"/>
</dbReference>
<feature type="transmembrane region" description="Helical" evidence="6">
    <location>
        <begin position="221"/>
        <end position="242"/>
    </location>
</feature>
<organism evidence="7 8">
    <name type="scientific">Circinella minor</name>
    <dbReference type="NCBI Taxonomy" id="1195481"/>
    <lineage>
        <taxon>Eukaryota</taxon>
        <taxon>Fungi</taxon>
        <taxon>Fungi incertae sedis</taxon>
        <taxon>Mucoromycota</taxon>
        <taxon>Mucoromycotina</taxon>
        <taxon>Mucoromycetes</taxon>
        <taxon>Mucorales</taxon>
        <taxon>Lichtheimiaceae</taxon>
        <taxon>Circinella</taxon>
    </lineage>
</organism>
<comment type="caution">
    <text evidence="7">The sequence shown here is derived from an EMBL/GenBank/DDBJ whole genome shotgun (WGS) entry which is preliminary data.</text>
</comment>
<feature type="transmembrane region" description="Helical" evidence="6">
    <location>
        <begin position="466"/>
        <end position="487"/>
    </location>
</feature>
<feature type="transmembrane region" description="Helical" evidence="6">
    <location>
        <begin position="394"/>
        <end position="415"/>
    </location>
</feature>
<dbReference type="GO" id="GO:0022857">
    <property type="term" value="F:transmembrane transporter activity"/>
    <property type="evidence" value="ECO:0007669"/>
    <property type="project" value="InterPro"/>
</dbReference>
<gene>
    <name evidence="7" type="ORF">INT45_010084</name>
</gene>
<dbReference type="InterPro" id="IPR036259">
    <property type="entry name" value="MFS_trans_sf"/>
</dbReference>
<feature type="transmembrane region" description="Helical" evidence="6">
    <location>
        <begin position="254"/>
        <end position="273"/>
    </location>
</feature>
<feature type="transmembrane region" description="Helical" evidence="6">
    <location>
        <begin position="160"/>
        <end position="182"/>
    </location>
</feature>
<evidence type="ECO:0000313" key="8">
    <source>
        <dbReference type="Proteomes" id="UP000646827"/>
    </source>
</evidence>
<dbReference type="SUPFAM" id="SSF103473">
    <property type="entry name" value="MFS general substrate transporter"/>
    <property type="match status" value="1"/>
</dbReference>
<reference evidence="7 8" key="1">
    <citation type="submission" date="2020-12" db="EMBL/GenBank/DDBJ databases">
        <title>Metabolic potential, ecology and presence of endohyphal bacteria is reflected in genomic diversity of Mucoromycotina.</title>
        <authorList>
            <person name="Muszewska A."/>
            <person name="Okrasinska A."/>
            <person name="Steczkiewicz K."/>
            <person name="Drgas O."/>
            <person name="Orlowska M."/>
            <person name="Perlinska-Lenart U."/>
            <person name="Aleksandrzak-Piekarczyk T."/>
            <person name="Szatraj K."/>
            <person name="Zielenkiewicz U."/>
            <person name="Pilsyk S."/>
            <person name="Malc E."/>
            <person name="Mieczkowski P."/>
            <person name="Kruszewska J.S."/>
            <person name="Biernat P."/>
            <person name="Pawlowska J."/>
        </authorList>
    </citation>
    <scope>NUCLEOTIDE SEQUENCE [LARGE SCALE GENOMIC DNA]</scope>
    <source>
        <strain evidence="7 8">CBS 142.35</strain>
    </source>
</reference>
<evidence type="ECO:0000256" key="2">
    <source>
        <dbReference type="ARBA" id="ARBA00022692"/>
    </source>
</evidence>
<protein>
    <recommendedName>
        <fullName evidence="9">Major facilitator superfamily (MFS) profile domain-containing protein</fullName>
    </recommendedName>
</protein>
<feature type="compositionally biased region" description="Low complexity" evidence="5">
    <location>
        <begin position="55"/>
        <end position="67"/>
    </location>
</feature>
<dbReference type="PANTHER" id="PTHR10924:SF6">
    <property type="entry name" value="SOLUTE CARRIER FAMILY 49 MEMBER A3"/>
    <property type="match status" value="1"/>
</dbReference>
<evidence type="ECO:0000256" key="4">
    <source>
        <dbReference type="ARBA" id="ARBA00023136"/>
    </source>
</evidence>
<name>A0A8H7SCD0_9FUNG</name>